<keyword evidence="3" id="KW-1185">Reference proteome</keyword>
<accession>A0A1H3SKT4</accession>
<feature type="transmembrane region" description="Helical" evidence="1">
    <location>
        <begin position="41"/>
        <end position="62"/>
    </location>
</feature>
<name>A0A1H3SKT4_9BACI</name>
<proteinExistence type="predicted"/>
<dbReference type="EMBL" id="FNPI01000011">
    <property type="protein sequence ID" value="SDZ38616.1"/>
    <property type="molecule type" value="Genomic_DNA"/>
</dbReference>
<evidence type="ECO:0008006" key="4">
    <source>
        <dbReference type="Google" id="ProtNLM"/>
    </source>
</evidence>
<feature type="transmembrane region" description="Helical" evidence="1">
    <location>
        <begin position="190"/>
        <end position="209"/>
    </location>
</feature>
<evidence type="ECO:0000313" key="2">
    <source>
        <dbReference type="EMBL" id="SDZ38616.1"/>
    </source>
</evidence>
<feature type="transmembrane region" description="Helical" evidence="1">
    <location>
        <begin position="131"/>
        <end position="152"/>
    </location>
</feature>
<dbReference type="AlphaFoldDB" id="A0A1H3SKT4"/>
<dbReference type="Proteomes" id="UP000198935">
    <property type="component" value="Unassembled WGS sequence"/>
</dbReference>
<feature type="transmembrane region" description="Helical" evidence="1">
    <location>
        <begin position="68"/>
        <end position="90"/>
    </location>
</feature>
<keyword evidence="1" id="KW-1133">Transmembrane helix</keyword>
<reference evidence="3" key="1">
    <citation type="submission" date="2016-10" db="EMBL/GenBank/DDBJ databases">
        <authorList>
            <person name="Varghese N."/>
            <person name="Submissions S."/>
        </authorList>
    </citation>
    <scope>NUCLEOTIDE SEQUENCE [LARGE SCALE GENOMIC DNA]</scope>
    <source>
        <strain evidence="3">SP</strain>
    </source>
</reference>
<protein>
    <recommendedName>
        <fullName evidence="4">Integral membrane protein</fullName>
    </recommendedName>
</protein>
<sequence length="215" mass="25039">MIDLIILYQWELFIVAEILSVVALLLFGAVRYFMGKRRFSLLFLFMFLLLLALEAVMAIFIYNETGEISTFLIVITVFVIYACTFGIGDFKKLDRWMRLKIGKWRGVELLSEKEIYIMNRQKDPRYIAKKYRYSSIAHLLVFATVQAGFWMYGTAGAGEIMAFITDLSWIGTEDIAETPYANETMYRISMTWGIVFIIDFIWSWSYTIFPASEKG</sequence>
<evidence type="ECO:0000313" key="3">
    <source>
        <dbReference type="Proteomes" id="UP000198935"/>
    </source>
</evidence>
<feature type="transmembrane region" description="Helical" evidence="1">
    <location>
        <begin position="12"/>
        <end position="34"/>
    </location>
</feature>
<dbReference type="OrthoDB" id="1683959at2"/>
<organism evidence="2 3">
    <name type="scientific">Evansella caseinilytica</name>
    <dbReference type="NCBI Taxonomy" id="1503961"/>
    <lineage>
        <taxon>Bacteria</taxon>
        <taxon>Bacillati</taxon>
        <taxon>Bacillota</taxon>
        <taxon>Bacilli</taxon>
        <taxon>Bacillales</taxon>
        <taxon>Bacillaceae</taxon>
        <taxon>Evansella</taxon>
    </lineage>
</organism>
<keyword evidence="1" id="KW-0812">Transmembrane</keyword>
<keyword evidence="1" id="KW-0472">Membrane</keyword>
<evidence type="ECO:0000256" key="1">
    <source>
        <dbReference type="SAM" id="Phobius"/>
    </source>
</evidence>
<gene>
    <name evidence="2" type="ORF">SAMN05421736_11193</name>
</gene>